<keyword evidence="1" id="KW-0229">DNA integration</keyword>
<dbReference type="Pfam" id="PF00589">
    <property type="entry name" value="Phage_integrase"/>
    <property type="match status" value="1"/>
</dbReference>
<evidence type="ECO:0000259" key="4">
    <source>
        <dbReference type="PROSITE" id="PS51898"/>
    </source>
</evidence>
<organism evidence="5 6">
    <name type="scientific">Ancylobacter novellus</name>
    <name type="common">Thiobacillus novellus</name>
    <dbReference type="NCBI Taxonomy" id="921"/>
    <lineage>
        <taxon>Bacteria</taxon>
        <taxon>Pseudomonadati</taxon>
        <taxon>Pseudomonadota</taxon>
        <taxon>Alphaproteobacteria</taxon>
        <taxon>Hyphomicrobiales</taxon>
        <taxon>Xanthobacteraceae</taxon>
        <taxon>Ancylobacter</taxon>
    </lineage>
</organism>
<evidence type="ECO:0000256" key="2">
    <source>
        <dbReference type="ARBA" id="ARBA00023125"/>
    </source>
</evidence>
<sequence length="328" mass="37939">MATIRKLRGRWQAQVRRKGMKCRAKSFDTRADAERWARTLETELDRYGVHADTRIVESLTLKDVLVRYLDEVTPLKRSADNERCRIKALLKRDMMFRTMARLTPGDVASYRDERLQTVASSTVLRELNTIGHAIETARREWGLNIPQNPVKMIRRPKAPRPRERRLHPGEEERLLAAADAGRTPWMRLLIILAIETAMRQGEILSLRWSDVDLERRIAHLDETKNGERRDVPLSTRALEALQALAEQRVDDRVIPFTKSAVGQAWLHLRGRAGSNDLHYHDLRHEAVTRLLERGLNVIEVSTISGHKELRMLQRYAHLKAVDLVERLG</sequence>
<name>A0A2W5SM83_ANCNO</name>
<dbReference type="AlphaFoldDB" id="A0A2W5SM83"/>
<dbReference type="GO" id="GO:0006310">
    <property type="term" value="P:DNA recombination"/>
    <property type="evidence" value="ECO:0007669"/>
    <property type="project" value="UniProtKB-KW"/>
</dbReference>
<dbReference type="CDD" id="cd00796">
    <property type="entry name" value="INT_Rci_Hp1_C"/>
    <property type="match status" value="1"/>
</dbReference>
<dbReference type="Gene3D" id="1.10.443.10">
    <property type="entry name" value="Intergrase catalytic core"/>
    <property type="match status" value="1"/>
</dbReference>
<proteinExistence type="predicted"/>
<dbReference type="PROSITE" id="PS51898">
    <property type="entry name" value="TYR_RECOMBINASE"/>
    <property type="match status" value="1"/>
</dbReference>
<dbReference type="PANTHER" id="PTHR30349:SF94">
    <property type="entry name" value="INTEGRASE_RECOMBINASE HI_1414-RELATED"/>
    <property type="match status" value="1"/>
</dbReference>
<accession>A0A2W5SM83</accession>
<evidence type="ECO:0000313" key="5">
    <source>
        <dbReference type="EMBL" id="PZQ80763.1"/>
    </source>
</evidence>
<evidence type="ECO:0000256" key="1">
    <source>
        <dbReference type="ARBA" id="ARBA00022908"/>
    </source>
</evidence>
<dbReference type="Proteomes" id="UP000248887">
    <property type="component" value="Unassembled WGS sequence"/>
</dbReference>
<reference evidence="5 6" key="1">
    <citation type="submission" date="2017-08" db="EMBL/GenBank/DDBJ databases">
        <title>Infants hospitalized years apart are colonized by the same room-sourced microbial strains.</title>
        <authorList>
            <person name="Brooks B."/>
            <person name="Olm M.R."/>
            <person name="Firek B.A."/>
            <person name="Baker R."/>
            <person name="Thomas B.C."/>
            <person name="Morowitz M.J."/>
            <person name="Banfield J.F."/>
        </authorList>
    </citation>
    <scope>NUCLEOTIDE SEQUENCE [LARGE SCALE GENOMIC DNA]</scope>
    <source>
        <strain evidence="5">S2_005_001_R2_27</strain>
    </source>
</reference>
<gene>
    <name evidence="5" type="ORF">DI549_16205</name>
</gene>
<feature type="domain" description="Tyr recombinase" evidence="4">
    <location>
        <begin position="161"/>
        <end position="328"/>
    </location>
</feature>
<dbReference type="GO" id="GO:0015074">
    <property type="term" value="P:DNA integration"/>
    <property type="evidence" value="ECO:0007669"/>
    <property type="project" value="UniProtKB-KW"/>
</dbReference>
<protein>
    <submittedName>
        <fullName evidence="5">Integrase</fullName>
    </submittedName>
</protein>
<dbReference type="SUPFAM" id="SSF56349">
    <property type="entry name" value="DNA breaking-rejoining enzymes"/>
    <property type="match status" value="1"/>
</dbReference>
<evidence type="ECO:0000313" key="6">
    <source>
        <dbReference type="Proteomes" id="UP000248887"/>
    </source>
</evidence>
<dbReference type="InterPro" id="IPR050090">
    <property type="entry name" value="Tyrosine_recombinase_XerCD"/>
</dbReference>
<comment type="caution">
    <text evidence="5">The sequence shown here is derived from an EMBL/GenBank/DDBJ whole genome shotgun (WGS) entry which is preliminary data.</text>
</comment>
<dbReference type="InterPro" id="IPR011010">
    <property type="entry name" value="DNA_brk_join_enz"/>
</dbReference>
<keyword evidence="3" id="KW-0233">DNA recombination</keyword>
<keyword evidence="2" id="KW-0238">DNA-binding</keyword>
<dbReference type="EMBL" id="QFQD01000057">
    <property type="protein sequence ID" value="PZQ80763.1"/>
    <property type="molecule type" value="Genomic_DNA"/>
</dbReference>
<dbReference type="InterPro" id="IPR002104">
    <property type="entry name" value="Integrase_catalytic"/>
</dbReference>
<dbReference type="InterPro" id="IPR010998">
    <property type="entry name" value="Integrase_recombinase_N"/>
</dbReference>
<evidence type="ECO:0000256" key="3">
    <source>
        <dbReference type="ARBA" id="ARBA00023172"/>
    </source>
</evidence>
<dbReference type="GO" id="GO:0003677">
    <property type="term" value="F:DNA binding"/>
    <property type="evidence" value="ECO:0007669"/>
    <property type="project" value="UniProtKB-KW"/>
</dbReference>
<dbReference type="PANTHER" id="PTHR30349">
    <property type="entry name" value="PHAGE INTEGRASE-RELATED"/>
    <property type="match status" value="1"/>
</dbReference>
<dbReference type="InterPro" id="IPR013762">
    <property type="entry name" value="Integrase-like_cat_sf"/>
</dbReference>
<dbReference type="Gene3D" id="1.10.150.130">
    <property type="match status" value="1"/>
</dbReference>